<dbReference type="RefSeq" id="WP_066539753.1">
    <property type="nucleotide sequence ID" value="NZ_JHUK01000001.1"/>
</dbReference>
<keyword evidence="1" id="KW-0813">Transport</keyword>
<dbReference type="InterPro" id="IPR027417">
    <property type="entry name" value="P-loop_NTPase"/>
</dbReference>
<evidence type="ECO:0000313" key="8">
    <source>
        <dbReference type="Proteomes" id="UP000249343"/>
    </source>
</evidence>
<evidence type="ECO:0000256" key="1">
    <source>
        <dbReference type="ARBA" id="ARBA00022448"/>
    </source>
</evidence>
<dbReference type="InterPro" id="IPR003593">
    <property type="entry name" value="AAA+_ATPase"/>
</dbReference>
<keyword evidence="8" id="KW-1185">Reference proteome</keyword>
<dbReference type="GO" id="GO:0005524">
    <property type="term" value="F:ATP binding"/>
    <property type="evidence" value="ECO:0007669"/>
    <property type="project" value="UniProtKB-KW"/>
</dbReference>
<dbReference type="EMBL" id="JHUK01000001">
    <property type="protein sequence ID" value="RAM57961.1"/>
    <property type="molecule type" value="Genomic_DNA"/>
</dbReference>
<dbReference type="PATRIC" id="fig|203274.3.peg.20"/>
<evidence type="ECO:0000259" key="4">
    <source>
        <dbReference type="PROSITE" id="PS50893"/>
    </source>
</evidence>
<comment type="caution">
    <text evidence="5">The sequence shown here is derived from an EMBL/GenBank/DDBJ whole genome shotgun (WGS) entry which is preliminary data.</text>
</comment>
<organism evidence="5 7">
    <name type="scientific">Candidatus Phytoplasma oryzae</name>
    <dbReference type="NCBI Taxonomy" id="203274"/>
    <lineage>
        <taxon>Bacteria</taxon>
        <taxon>Bacillati</taxon>
        <taxon>Mycoplasmatota</taxon>
        <taxon>Mollicutes</taxon>
        <taxon>Acholeplasmatales</taxon>
        <taxon>Acholeplasmataceae</taxon>
        <taxon>Candidatus Phytoplasma</taxon>
        <taxon>16SrXI (Rice yellow dwarf group)</taxon>
    </lineage>
</organism>
<dbReference type="PANTHER" id="PTHR42781">
    <property type="entry name" value="SPERMIDINE/PUTRESCINE IMPORT ATP-BINDING PROTEIN POTA"/>
    <property type="match status" value="1"/>
</dbReference>
<dbReference type="Proteomes" id="UP000070069">
    <property type="component" value="Unassembled WGS sequence"/>
</dbReference>
<dbReference type="GO" id="GO:0016887">
    <property type="term" value="F:ATP hydrolysis activity"/>
    <property type="evidence" value="ECO:0007669"/>
    <property type="project" value="InterPro"/>
</dbReference>
<dbReference type="AlphaFoldDB" id="A0A139JR72"/>
<protein>
    <submittedName>
        <fullName evidence="6">ABC transporter ATPase</fullName>
    </submittedName>
    <submittedName>
        <fullName evidence="5">ABC transporter family protein</fullName>
    </submittedName>
</protein>
<feature type="domain" description="ABC transporter" evidence="4">
    <location>
        <begin position="2"/>
        <end position="231"/>
    </location>
</feature>
<dbReference type="PROSITE" id="PS50893">
    <property type="entry name" value="ABC_TRANSPORTER_2"/>
    <property type="match status" value="1"/>
</dbReference>
<reference evidence="6 8" key="1">
    <citation type="submission" date="2014-04" db="EMBL/GenBank/DDBJ databases">
        <title>Genome study of Napier grass stunt phytoplasma.</title>
        <authorList>
            <person name="Kawicha P."/>
            <person name="Dickinson M."/>
            <person name="Hodgetts J."/>
        </authorList>
    </citation>
    <scope>NUCLEOTIDE SEQUENCE [LARGE SCALE GENOMIC DNA]</scope>
    <source>
        <strain evidence="6 8">NGS-S10</strain>
    </source>
</reference>
<gene>
    <name evidence="5" type="ORF">AXA84_0020</name>
    <name evidence="6" type="ORF">DH96_00110</name>
</gene>
<proteinExistence type="predicted"/>
<dbReference type="Gene3D" id="3.40.50.300">
    <property type="entry name" value="P-loop containing nucleotide triphosphate hydrolases"/>
    <property type="match status" value="1"/>
</dbReference>
<dbReference type="SUPFAM" id="SSF52540">
    <property type="entry name" value="P-loop containing nucleoside triphosphate hydrolases"/>
    <property type="match status" value="1"/>
</dbReference>
<dbReference type="EMBL" id="LTBM01000001">
    <property type="protein sequence ID" value="KXT29376.1"/>
    <property type="molecule type" value="Genomic_DNA"/>
</dbReference>
<keyword evidence="3" id="KW-0067">ATP-binding</keyword>
<dbReference type="Proteomes" id="UP000249343">
    <property type="component" value="Unassembled WGS sequence"/>
</dbReference>
<reference evidence="5 7" key="2">
    <citation type="submission" date="2016-02" db="EMBL/GenBank/DDBJ databases">
        <title>A draft genome sequence of Candidatus Phytoplasma oryzae strain Mbita1, the causative agent of Napier Grass stunt disease in Kenya.</title>
        <authorList>
            <person name="Fischer A."/>
            <person name="Santa-Cruz I."/>
            <person name="Wambua L."/>
            <person name="Olds C."/>
            <person name="Midega C."/>
            <person name="Dickinson M."/>
            <person name="Kawicha P."/>
            <person name="Khan Z."/>
            <person name="Masiga D."/>
            <person name="Jores J."/>
            <person name="Bernd S."/>
        </authorList>
    </citation>
    <scope>NUCLEOTIDE SEQUENCE [LARGE SCALE GENOMIC DNA]</scope>
    <source>
        <strain evidence="5">Mbita1</strain>
    </source>
</reference>
<dbReference type="InterPro" id="IPR003439">
    <property type="entry name" value="ABC_transporter-like_ATP-bd"/>
</dbReference>
<evidence type="ECO:0000313" key="7">
    <source>
        <dbReference type="Proteomes" id="UP000070069"/>
    </source>
</evidence>
<dbReference type="SMART" id="SM00382">
    <property type="entry name" value="AAA"/>
    <property type="match status" value="1"/>
</dbReference>
<dbReference type="Pfam" id="PF00005">
    <property type="entry name" value="ABC_tran"/>
    <property type="match status" value="1"/>
</dbReference>
<evidence type="ECO:0000313" key="5">
    <source>
        <dbReference type="EMBL" id="KXT29376.1"/>
    </source>
</evidence>
<dbReference type="InterPro" id="IPR017871">
    <property type="entry name" value="ABC_transporter-like_CS"/>
</dbReference>
<name>A0A139JR72_9MOLU</name>
<dbReference type="PROSITE" id="PS00211">
    <property type="entry name" value="ABC_TRANSPORTER_1"/>
    <property type="match status" value="1"/>
</dbReference>
<dbReference type="OrthoDB" id="9802264at2"/>
<evidence type="ECO:0000256" key="2">
    <source>
        <dbReference type="ARBA" id="ARBA00022741"/>
    </source>
</evidence>
<keyword evidence="2" id="KW-0547">Nucleotide-binding</keyword>
<dbReference type="InterPro" id="IPR050093">
    <property type="entry name" value="ABC_SmlMolc_Importer"/>
</dbReference>
<evidence type="ECO:0000313" key="6">
    <source>
        <dbReference type="EMBL" id="RAM57961.1"/>
    </source>
</evidence>
<evidence type="ECO:0000256" key="3">
    <source>
        <dbReference type="ARBA" id="ARBA00022840"/>
    </source>
</evidence>
<accession>A0A139JR72</accession>
<sequence>MIKISNLYKTFFYDRKSLVVLKNVSLEIEEKQIFGLVGDTGSGKTTLLNIMLGLLQPDVNSKTLIYRNFNRYQSAMIFQNFNLLNNLNVFDNIALPLKIRKNFTKEKRKKILEMINFVELQDFINYYPNKLSGGQKQRVAIARSLIYEPKIIFCDEPTSSLNPGTAKKILRLFYKINKKLKTTIFLISHDPYIIKILCDKVAILNQGTIEKTILLKPSYNFENISYQKLFK</sequence>
<dbReference type="PANTHER" id="PTHR42781:SF9">
    <property type="entry name" value="AMINO ACID ABC TRANSPORTER, ATP-BINDING PROTEIN-RELATED"/>
    <property type="match status" value="1"/>
</dbReference>